<evidence type="ECO:0000313" key="3">
    <source>
        <dbReference type="Proteomes" id="UP000053593"/>
    </source>
</evidence>
<dbReference type="EMBL" id="KN834786">
    <property type="protein sequence ID" value="KIK58276.1"/>
    <property type="molecule type" value="Genomic_DNA"/>
</dbReference>
<accession>A0A0D0BSE5</accession>
<evidence type="ECO:0000313" key="2">
    <source>
        <dbReference type="EMBL" id="KIK58276.1"/>
    </source>
</evidence>
<evidence type="ECO:0000256" key="1">
    <source>
        <dbReference type="SAM" id="MobiDB-lite"/>
    </source>
</evidence>
<keyword evidence="3" id="KW-1185">Reference proteome</keyword>
<dbReference type="HOGENOM" id="CLU_2264069_0_0_1"/>
<dbReference type="Proteomes" id="UP000053593">
    <property type="component" value="Unassembled WGS sequence"/>
</dbReference>
<dbReference type="AlphaFoldDB" id="A0A0D0BSE5"/>
<feature type="compositionally biased region" description="Polar residues" evidence="1">
    <location>
        <begin position="1"/>
        <end position="13"/>
    </location>
</feature>
<gene>
    <name evidence="2" type="ORF">GYMLUDRAFT_701713</name>
</gene>
<reference evidence="2 3" key="1">
    <citation type="submission" date="2014-04" db="EMBL/GenBank/DDBJ databases">
        <title>Evolutionary Origins and Diversification of the Mycorrhizal Mutualists.</title>
        <authorList>
            <consortium name="DOE Joint Genome Institute"/>
            <consortium name="Mycorrhizal Genomics Consortium"/>
            <person name="Kohler A."/>
            <person name="Kuo A."/>
            <person name="Nagy L.G."/>
            <person name="Floudas D."/>
            <person name="Copeland A."/>
            <person name="Barry K.W."/>
            <person name="Cichocki N."/>
            <person name="Veneault-Fourrey C."/>
            <person name="LaButti K."/>
            <person name="Lindquist E.A."/>
            <person name="Lipzen A."/>
            <person name="Lundell T."/>
            <person name="Morin E."/>
            <person name="Murat C."/>
            <person name="Riley R."/>
            <person name="Ohm R."/>
            <person name="Sun H."/>
            <person name="Tunlid A."/>
            <person name="Henrissat B."/>
            <person name="Grigoriev I.V."/>
            <person name="Hibbett D.S."/>
            <person name="Martin F."/>
        </authorList>
    </citation>
    <scope>NUCLEOTIDE SEQUENCE [LARGE SCALE GENOMIC DNA]</scope>
    <source>
        <strain evidence="2 3">FD-317 M1</strain>
    </source>
</reference>
<sequence>MPDLLSTANSTSRTPEDDERVPLAPQSVIPSSSSTLLSTIGHLILLDLLDFKDSGTMRYFNVSSFSEVLNLWLLSFTSFVRIPLYNSNCSRTPEATWTNPCHL</sequence>
<proteinExistence type="predicted"/>
<name>A0A0D0BSE5_9AGAR</name>
<feature type="region of interest" description="Disordered" evidence="1">
    <location>
        <begin position="1"/>
        <end position="27"/>
    </location>
</feature>
<organism evidence="2 3">
    <name type="scientific">Collybiopsis luxurians FD-317 M1</name>
    <dbReference type="NCBI Taxonomy" id="944289"/>
    <lineage>
        <taxon>Eukaryota</taxon>
        <taxon>Fungi</taxon>
        <taxon>Dikarya</taxon>
        <taxon>Basidiomycota</taxon>
        <taxon>Agaricomycotina</taxon>
        <taxon>Agaricomycetes</taxon>
        <taxon>Agaricomycetidae</taxon>
        <taxon>Agaricales</taxon>
        <taxon>Marasmiineae</taxon>
        <taxon>Omphalotaceae</taxon>
        <taxon>Collybiopsis</taxon>
        <taxon>Collybiopsis luxurians</taxon>
    </lineage>
</organism>
<protein>
    <submittedName>
        <fullName evidence="2">Uncharacterized protein</fullName>
    </submittedName>
</protein>